<keyword evidence="2" id="KW-1185">Reference proteome</keyword>
<reference evidence="1" key="1">
    <citation type="journal article" date="2022" name="bioRxiv">
        <title>Sequencing and chromosome-scale assembly of the giantPleurodeles waltlgenome.</title>
        <authorList>
            <person name="Brown T."/>
            <person name="Elewa A."/>
            <person name="Iarovenko S."/>
            <person name="Subramanian E."/>
            <person name="Araus A.J."/>
            <person name="Petzold A."/>
            <person name="Susuki M."/>
            <person name="Suzuki K.-i.T."/>
            <person name="Hayashi T."/>
            <person name="Toyoda A."/>
            <person name="Oliveira C."/>
            <person name="Osipova E."/>
            <person name="Leigh N.D."/>
            <person name="Simon A."/>
            <person name="Yun M.H."/>
        </authorList>
    </citation>
    <scope>NUCLEOTIDE SEQUENCE</scope>
    <source>
        <strain evidence="1">20211129_DDA</strain>
        <tissue evidence="1">Liver</tissue>
    </source>
</reference>
<proteinExistence type="predicted"/>
<name>A0AAV7Q2M3_PLEWA</name>
<dbReference type="EMBL" id="JANPWB010000010">
    <property type="protein sequence ID" value="KAJ1134415.1"/>
    <property type="molecule type" value="Genomic_DNA"/>
</dbReference>
<protein>
    <submittedName>
        <fullName evidence="1">Uncharacterized protein</fullName>
    </submittedName>
</protein>
<comment type="caution">
    <text evidence="1">The sequence shown here is derived from an EMBL/GenBank/DDBJ whole genome shotgun (WGS) entry which is preliminary data.</text>
</comment>
<evidence type="ECO:0000313" key="1">
    <source>
        <dbReference type="EMBL" id="KAJ1134415.1"/>
    </source>
</evidence>
<dbReference type="Proteomes" id="UP001066276">
    <property type="component" value="Chromosome 6"/>
</dbReference>
<sequence length="147" mass="14791">MADESNAPLRAPPAVGDFLLCLQSSLDDPVTFLAICGSSASDACSVPLPLAVGMGHLGPRACVGCCCPGPASSVASTDLLAAPLGVTTEAGGCSFRAAQGGWELVCPVLMSLWDADQTLLGIWIGHCRQTPVPHAGGGTALLKETSD</sequence>
<organism evidence="1 2">
    <name type="scientific">Pleurodeles waltl</name>
    <name type="common">Iberian ribbed newt</name>
    <dbReference type="NCBI Taxonomy" id="8319"/>
    <lineage>
        <taxon>Eukaryota</taxon>
        <taxon>Metazoa</taxon>
        <taxon>Chordata</taxon>
        <taxon>Craniata</taxon>
        <taxon>Vertebrata</taxon>
        <taxon>Euteleostomi</taxon>
        <taxon>Amphibia</taxon>
        <taxon>Batrachia</taxon>
        <taxon>Caudata</taxon>
        <taxon>Salamandroidea</taxon>
        <taxon>Salamandridae</taxon>
        <taxon>Pleurodelinae</taxon>
        <taxon>Pleurodeles</taxon>
    </lineage>
</organism>
<gene>
    <name evidence="1" type="ORF">NDU88_000867</name>
</gene>
<evidence type="ECO:0000313" key="2">
    <source>
        <dbReference type="Proteomes" id="UP001066276"/>
    </source>
</evidence>
<accession>A0AAV7Q2M3</accession>
<dbReference type="AlphaFoldDB" id="A0AAV7Q2M3"/>